<dbReference type="OrthoDB" id="199610at2"/>
<name>A0A173X2N0_9FIRM</name>
<dbReference type="InterPro" id="IPR010982">
    <property type="entry name" value="Lambda_DNA-bd_dom_sf"/>
</dbReference>
<dbReference type="STRING" id="410072.ERS852525_01577"/>
<dbReference type="PaxDb" id="410072-ERS852525_01577"/>
<dbReference type="RefSeq" id="WP_004848380.1">
    <property type="nucleotide sequence ID" value="NZ_CYZK01000001.1"/>
</dbReference>
<proteinExistence type="predicted"/>
<dbReference type="Gene3D" id="1.10.260.40">
    <property type="entry name" value="lambda repressor-like DNA-binding domains"/>
    <property type="match status" value="1"/>
</dbReference>
<dbReference type="CDD" id="cd00093">
    <property type="entry name" value="HTH_XRE"/>
    <property type="match status" value="1"/>
</dbReference>
<protein>
    <submittedName>
        <fullName evidence="1">Helix-turn-helix domain</fullName>
    </submittedName>
</protein>
<reference evidence="1 2" key="1">
    <citation type="submission" date="2015-09" db="EMBL/GenBank/DDBJ databases">
        <authorList>
            <consortium name="Pathogen Informatics"/>
        </authorList>
    </citation>
    <scope>NUCLEOTIDE SEQUENCE [LARGE SCALE GENOMIC DNA]</scope>
    <source>
        <strain evidence="1 2">2789STDY5834866</strain>
    </source>
</reference>
<dbReference type="GO" id="GO:0003677">
    <property type="term" value="F:DNA binding"/>
    <property type="evidence" value="ECO:0007669"/>
    <property type="project" value="InterPro"/>
</dbReference>
<dbReference type="SUPFAM" id="SSF47413">
    <property type="entry name" value="lambda repressor-like DNA-binding domains"/>
    <property type="match status" value="1"/>
</dbReference>
<accession>A0A173X2N0</accession>
<dbReference type="Proteomes" id="UP000095362">
    <property type="component" value="Unassembled WGS sequence"/>
</dbReference>
<sequence>MQKIRPDMDIGKNIQAIRYQNKLTQDQVIAKLNLMGISMSKSTYAKLETNRMNIKVSELVALAKIFHTDINTFFSGLL</sequence>
<dbReference type="AlphaFoldDB" id="A0A173X2N0"/>
<evidence type="ECO:0000313" key="1">
    <source>
        <dbReference type="EMBL" id="CUN45874.1"/>
    </source>
</evidence>
<dbReference type="PROSITE" id="PS50943">
    <property type="entry name" value="HTH_CROC1"/>
    <property type="match status" value="1"/>
</dbReference>
<dbReference type="InterPro" id="IPR001387">
    <property type="entry name" value="Cro/C1-type_HTH"/>
</dbReference>
<organism evidence="1 2">
    <name type="scientific">Coprococcus comes</name>
    <dbReference type="NCBI Taxonomy" id="410072"/>
    <lineage>
        <taxon>Bacteria</taxon>
        <taxon>Bacillati</taxon>
        <taxon>Bacillota</taxon>
        <taxon>Clostridia</taxon>
        <taxon>Lachnospirales</taxon>
        <taxon>Lachnospiraceae</taxon>
        <taxon>Coprococcus</taxon>
    </lineage>
</organism>
<dbReference type="GeneID" id="96230250"/>
<gene>
    <name evidence="1" type="ORF">ERS852481_00212</name>
</gene>
<evidence type="ECO:0000313" key="2">
    <source>
        <dbReference type="Proteomes" id="UP000095362"/>
    </source>
</evidence>
<dbReference type="Pfam" id="PF01381">
    <property type="entry name" value="HTH_3"/>
    <property type="match status" value="1"/>
</dbReference>
<dbReference type="EMBL" id="CYZK01000001">
    <property type="protein sequence ID" value="CUN45874.1"/>
    <property type="molecule type" value="Genomic_DNA"/>
</dbReference>